<evidence type="ECO:0000256" key="4">
    <source>
        <dbReference type="SAM" id="MobiDB-lite"/>
    </source>
</evidence>
<evidence type="ECO:0000259" key="6">
    <source>
        <dbReference type="PROSITE" id="PS51649"/>
    </source>
</evidence>
<feature type="domain" description="BTB" evidence="5">
    <location>
        <begin position="29"/>
        <end position="97"/>
    </location>
</feature>
<dbReference type="AlphaFoldDB" id="A0A4S8J0I6"/>
<feature type="region of interest" description="Disordered" evidence="4">
    <location>
        <begin position="532"/>
        <end position="603"/>
    </location>
</feature>
<dbReference type="InterPro" id="IPR011333">
    <property type="entry name" value="SKP1/BTB/POZ_sf"/>
</dbReference>
<evidence type="ECO:0008006" key="9">
    <source>
        <dbReference type="Google" id="ProtNLM"/>
    </source>
</evidence>
<dbReference type="Gene3D" id="3.30.710.10">
    <property type="entry name" value="Potassium Channel Kv1.1, Chain A"/>
    <property type="match status" value="1"/>
</dbReference>
<feature type="compositionally biased region" description="Basic and acidic residues" evidence="4">
    <location>
        <begin position="553"/>
        <end position="571"/>
    </location>
</feature>
<gene>
    <name evidence="7" type="ORF">C4D60_Mb10t18270</name>
</gene>
<proteinExistence type="inferred from homology"/>
<accession>A0A4S8J0I6</accession>
<evidence type="ECO:0000256" key="2">
    <source>
        <dbReference type="ARBA" id="ARBA00022786"/>
    </source>
</evidence>
<evidence type="ECO:0000313" key="8">
    <source>
        <dbReference type="Proteomes" id="UP000317650"/>
    </source>
</evidence>
<dbReference type="EMBL" id="PYDT01000008">
    <property type="protein sequence ID" value="THU53802.1"/>
    <property type="molecule type" value="Genomic_DNA"/>
</dbReference>
<reference evidence="7 8" key="1">
    <citation type="journal article" date="2019" name="Nat. Plants">
        <title>Genome sequencing of Musa balbisiana reveals subgenome evolution and function divergence in polyploid bananas.</title>
        <authorList>
            <person name="Yao X."/>
        </authorList>
    </citation>
    <scope>NUCLEOTIDE SEQUENCE [LARGE SCALE GENOMIC DNA]</scope>
    <source>
        <strain evidence="8">cv. DH-PKW</strain>
        <tissue evidence="7">Leaves</tissue>
    </source>
</reference>
<dbReference type="PANTHER" id="PTHR32370">
    <property type="entry name" value="OS12G0117600 PROTEIN"/>
    <property type="match status" value="1"/>
</dbReference>
<dbReference type="InterPro" id="IPR043454">
    <property type="entry name" value="NPH3/RPT2-like"/>
</dbReference>
<dbReference type="STRING" id="52838.A0A4S8J0I6"/>
<name>A0A4S8J0I6_MUSBA</name>
<dbReference type="Pfam" id="PF00651">
    <property type="entry name" value="BTB"/>
    <property type="match status" value="1"/>
</dbReference>
<dbReference type="Pfam" id="PF03000">
    <property type="entry name" value="NPH3"/>
    <property type="match status" value="1"/>
</dbReference>
<dbReference type="PROSITE" id="PS51649">
    <property type="entry name" value="NPH3"/>
    <property type="match status" value="1"/>
</dbReference>
<sequence>MKFMKLGSKPDSFQSKGQNIRFVQSELEIDIIVKVGDVIFHLHKFPLLSKSSRMQKLVTTNNDDNLGEIHIPDIPGGPAAFEICVKFCYGMTVILNAYNVVSARCAAEYLEMHETVEKGNLIYKIEVLLSSSIFHAWKDSIIALRTMKSLLPWSEDLKLVSNCIDSIASKASVNPSKVEWSYTYNQKKVPSENSLDPLWNGIVKEQSVPMDWWVEDLCDLEIDFYKKIIVAIKAKRRVSSEVIGEALKAYTFRWLSNLGTGSMNSAIDAAKYQSILQTIIWLLPAEKGSVSCRFLFKLLGAIILIDGGERSMKELIKQIGHHLEYASVSDLLIPVMPGQNAIYDIDTVMSIVKEFLMQHSIASQPSPNDTEETETMNLALVSDGSKMAVAKLIDGYLAEVAKDPNLLCSKFTDLAALISSKSRPVHDGLYHAIDIYLKEHPSLSKSEKKKLCGLLDCKKLSAETCIHAVQNERLPLRLVVQILFFEQMRASSACSGRAESGGSYGSSRSGITTNAEDAWDGMPTADVLGSFKSTKLTHGNGGSQRNSGSSDTTKSDGHDKSGNAKAKDIKMPRKMLGELLSSKRQTGENSSSSNTSVSEEPHN</sequence>
<dbReference type="UniPathway" id="UPA00143"/>
<keyword evidence="8" id="KW-1185">Reference proteome</keyword>
<dbReference type="InterPro" id="IPR000210">
    <property type="entry name" value="BTB/POZ_dom"/>
</dbReference>
<keyword evidence="2" id="KW-0833">Ubl conjugation pathway</keyword>
<organism evidence="7 8">
    <name type="scientific">Musa balbisiana</name>
    <name type="common">Banana</name>
    <dbReference type="NCBI Taxonomy" id="52838"/>
    <lineage>
        <taxon>Eukaryota</taxon>
        <taxon>Viridiplantae</taxon>
        <taxon>Streptophyta</taxon>
        <taxon>Embryophyta</taxon>
        <taxon>Tracheophyta</taxon>
        <taxon>Spermatophyta</taxon>
        <taxon>Magnoliopsida</taxon>
        <taxon>Liliopsida</taxon>
        <taxon>Zingiberales</taxon>
        <taxon>Musaceae</taxon>
        <taxon>Musa</taxon>
    </lineage>
</organism>
<dbReference type="PROSITE" id="PS50097">
    <property type="entry name" value="BTB"/>
    <property type="match status" value="1"/>
</dbReference>
<dbReference type="Proteomes" id="UP000317650">
    <property type="component" value="Chromosome 10"/>
</dbReference>
<evidence type="ECO:0000259" key="5">
    <source>
        <dbReference type="PROSITE" id="PS50097"/>
    </source>
</evidence>
<protein>
    <recommendedName>
        <fullName evidence="9">NPH3 domain-containing protein</fullName>
    </recommendedName>
</protein>
<comment type="similarity">
    <text evidence="3">Belongs to the NPH3 family.</text>
</comment>
<feature type="domain" description="NPH3" evidence="6">
    <location>
        <begin position="211"/>
        <end position="489"/>
    </location>
</feature>
<dbReference type="InterPro" id="IPR027356">
    <property type="entry name" value="NPH3_dom"/>
</dbReference>
<dbReference type="SUPFAM" id="SSF54695">
    <property type="entry name" value="POZ domain"/>
    <property type="match status" value="1"/>
</dbReference>
<feature type="compositionally biased region" description="Low complexity" evidence="4">
    <location>
        <begin position="588"/>
        <end position="603"/>
    </location>
</feature>
<dbReference type="GO" id="GO:0016567">
    <property type="term" value="P:protein ubiquitination"/>
    <property type="evidence" value="ECO:0007669"/>
    <property type="project" value="UniProtKB-UniPathway"/>
</dbReference>
<evidence type="ECO:0000256" key="1">
    <source>
        <dbReference type="ARBA" id="ARBA00004906"/>
    </source>
</evidence>
<evidence type="ECO:0000313" key="7">
    <source>
        <dbReference type="EMBL" id="THU53802.1"/>
    </source>
</evidence>
<evidence type="ECO:0000256" key="3">
    <source>
        <dbReference type="PROSITE-ProRule" id="PRU00982"/>
    </source>
</evidence>
<comment type="pathway">
    <text evidence="1">Protein modification; protein ubiquitination.</text>
</comment>
<comment type="caution">
    <text evidence="7">The sequence shown here is derived from an EMBL/GenBank/DDBJ whole genome shotgun (WGS) entry which is preliminary data.</text>
</comment>